<evidence type="ECO:0008006" key="3">
    <source>
        <dbReference type="Google" id="ProtNLM"/>
    </source>
</evidence>
<evidence type="ECO:0000313" key="1">
    <source>
        <dbReference type="EMBL" id="SIS63924.1"/>
    </source>
</evidence>
<evidence type="ECO:0000313" key="2">
    <source>
        <dbReference type="Proteomes" id="UP000187608"/>
    </source>
</evidence>
<organism evidence="1 2">
    <name type="scientific">Salimicrobium flavidum</name>
    <dbReference type="NCBI Taxonomy" id="570947"/>
    <lineage>
        <taxon>Bacteria</taxon>
        <taxon>Bacillati</taxon>
        <taxon>Bacillota</taxon>
        <taxon>Bacilli</taxon>
        <taxon>Bacillales</taxon>
        <taxon>Bacillaceae</taxon>
        <taxon>Salimicrobium</taxon>
    </lineage>
</organism>
<dbReference type="EMBL" id="FTOC01000016">
    <property type="protein sequence ID" value="SIS63924.1"/>
    <property type="molecule type" value="Genomic_DNA"/>
</dbReference>
<proteinExistence type="predicted"/>
<dbReference type="AlphaFoldDB" id="A0A1N7KQT7"/>
<dbReference type="SUPFAM" id="SSF54001">
    <property type="entry name" value="Cysteine proteinases"/>
    <property type="match status" value="1"/>
</dbReference>
<dbReference type="OrthoDB" id="2451031at2"/>
<dbReference type="Proteomes" id="UP000187608">
    <property type="component" value="Unassembled WGS sequence"/>
</dbReference>
<dbReference type="STRING" id="570947.SAMN05421687_1166"/>
<sequence length="128" mass="15715">MKIYFSRNTSVLSRLIQKFTAGRWSHNAIWIDEYHIIDSRFPKGVQIRHFDLKEYEILEIEGNEKEALKHIEKRYDLWMFFWYIFKYGKRWNNPNQMICSELIAECAKDENLRGKTPSEQYRYLKRRG</sequence>
<name>A0A1N7KQT7_9BACI</name>
<accession>A0A1N7KQT7</accession>
<dbReference type="RefSeq" id="WP_076560708.1">
    <property type="nucleotide sequence ID" value="NZ_FTOC01000016.1"/>
</dbReference>
<reference evidence="2" key="1">
    <citation type="submission" date="2017-01" db="EMBL/GenBank/DDBJ databases">
        <authorList>
            <person name="Varghese N."/>
            <person name="Submissions S."/>
        </authorList>
    </citation>
    <scope>NUCLEOTIDE SEQUENCE [LARGE SCALE GENOMIC DNA]</scope>
    <source>
        <strain evidence="2">DSM 23127</strain>
    </source>
</reference>
<keyword evidence="2" id="KW-1185">Reference proteome</keyword>
<gene>
    <name evidence="1" type="ORF">SAMN05421687_1166</name>
</gene>
<protein>
    <recommendedName>
        <fullName evidence="3">Permuted papain-like amidase enzyme, YaeF/YiiX, C92 family</fullName>
    </recommendedName>
</protein>
<dbReference type="Gene3D" id="3.90.1720.10">
    <property type="entry name" value="endopeptidase domain like (from Nostoc punctiforme)"/>
    <property type="match status" value="1"/>
</dbReference>
<dbReference type="InterPro" id="IPR038765">
    <property type="entry name" value="Papain-like_cys_pep_sf"/>
</dbReference>